<dbReference type="CDD" id="cd01008">
    <property type="entry name" value="PBP2_NrtA_SsuA_CpmA_like"/>
    <property type="match status" value="1"/>
</dbReference>
<evidence type="ECO:0000313" key="4">
    <source>
        <dbReference type="EMBL" id="PWC23339.1"/>
    </source>
</evidence>
<feature type="domain" description="Solute-binding protein family 3/N-terminal" evidence="3">
    <location>
        <begin position="40"/>
        <end position="262"/>
    </location>
</feature>
<evidence type="ECO:0000256" key="1">
    <source>
        <dbReference type="ARBA" id="ARBA00010742"/>
    </source>
</evidence>
<dbReference type="Proteomes" id="UP000303847">
    <property type="component" value="Chromosome"/>
</dbReference>
<evidence type="ECO:0000313" key="7">
    <source>
        <dbReference type="Proteomes" id="UP000303847"/>
    </source>
</evidence>
<comment type="similarity">
    <text evidence="1">Belongs to the bacterial solute-binding protein SsuA/TauA family.</text>
</comment>
<dbReference type="EMBL" id="QDKK01000025">
    <property type="protein sequence ID" value="PWC23339.1"/>
    <property type="molecule type" value="Genomic_DNA"/>
</dbReference>
<gene>
    <name evidence="4" type="ORF">DDT54_14900</name>
    <name evidence="5" type="ORF">EH206_20615</name>
</gene>
<accession>A0A2U1UNT5</accession>
<sequence length="331" mass="36649">MAQLQRKLTITGFGMILAMVGAMLAPLYANADNQSEQNKTVRLTYARGGGNITLLAKERGELDKRLASQGIRVEWVGPFPGHAQSIQAVVGRSADFSFGGSTTPGVAAILAGSPVAFTQFYIYLPRTSAIIAKDDSGINKFEDLIGKTVAVNRSGLGEVLFVAALEKHNIDRDKIKTVYLNAADAAAALGAGKVDAWSWWSPAIDIARQNYKAHNVFEEKDLDALYDFNSFLVHKDFARQHPDIVKAVGEAFAAEGEWASAHPQEVEAVSQKAGKYSDEIKNYFISLNRSYRFFKPNDEDFLKQFQFAADWLTKHRILQEKVNVKEYVIHE</sequence>
<proteinExistence type="inferred from homology"/>
<dbReference type="AlphaFoldDB" id="A0A2U1UNT5"/>
<dbReference type="InterPro" id="IPR015168">
    <property type="entry name" value="SsuA/THI5"/>
</dbReference>
<evidence type="ECO:0000313" key="6">
    <source>
        <dbReference type="Proteomes" id="UP000295985"/>
    </source>
</evidence>
<name>A0A2U1UNT5_9GAMM</name>
<keyword evidence="7" id="KW-1185">Reference proteome</keyword>
<dbReference type="SUPFAM" id="SSF53850">
    <property type="entry name" value="Periplasmic binding protein-like II"/>
    <property type="match status" value="1"/>
</dbReference>
<reference evidence="4 6" key="1">
    <citation type="submission" date="2018-04" db="EMBL/GenBank/DDBJ databases">
        <title>Brenneria corticis sp.nov.</title>
        <authorList>
            <person name="Li Y."/>
        </authorList>
    </citation>
    <scope>NUCLEOTIDE SEQUENCE [LARGE SCALE GENOMIC DNA]</scope>
    <source>
        <strain evidence="4 6">LMG 2694</strain>
    </source>
</reference>
<dbReference type="OrthoDB" id="9776669at2"/>
<evidence type="ECO:0000259" key="3">
    <source>
        <dbReference type="SMART" id="SM00062"/>
    </source>
</evidence>
<reference evidence="5 7" key="2">
    <citation type="submission" date="2018-11" db="EMBL/GenBank/DDBJ databases">
        <title>Genome sequences of Brenneria nigrifluens and Brenneria rubrifaciens.</title>
        <authorList>
            <person name="Poret-Peterson A.T."/>
            <person name="McClean A.E."/>
            <person name="Kluepfel D.A."/>
        </authorList>
    </citation>
    <scope>NUCLEOTIDE SEQUENCE [LARGE SCALE GENOMIC DNA]</scope>
    <source>
        <strain evidence="5 7">ATCC 13028</strain>
    </source>
</reference>
<dbReference type="Proteomes" id="UP000295985">
    <property type="component" value="Unassembled WGS sequence"/>
</dbReference>
<dbReference type="PANTHER" id="PTHR30024">
    <property type="entry name" value="ALIPHATIC SULFONATES-BINDING PROTEIN-RELATED"/>
    <property type="match status" value="1"/>
</dbReference>
<dbReference type="Pfam" id="PF09084">
    <property type="entry name" value="NMT1"/>
    <property type="match status" value="1"/>
</dbReference>
<dbReference type="PANTHER" id="PTHR30024:SF42">
    <property type="entry name" value="ALIPHATIC SULFONATES-BINDING PROTEIN-RELATED"/>
    <property type="match status" value="1"/>
</dbReference>
<feature type="signal peptide" evidence="2">
    <location>
        <begin position="1"/>
        <end position="31"/>
    </location>
</feature>
<dbReference type="SMART" id="SM00062">
    <property type="entry name" value="PBPb"/>
    <property type="match status" value="1"/>
</dbReference>
<dbReference type="EMBL" id="CP034036">
    <property type="protein sequence ID" value="QCR06337.1"/>
    <property type="molecule type" value="Genomic_DNA"/>
</dbReference>
<dbReference type="RefSeq" id="WP_009114706.1">
    <property type="nucleotide sequence ID" value="NZ_CP034036.1"/>
</dbReference>
<organism evidence="4 6">
    <name type="scientific">Brenneria nigrifluens DSM 30175 = ATCC 13028</name>
    <dbReference type="NCBI Taxonomy" id="1121120"/>
    <lineage>
        <taxon>Bacteria</taxon>
        <taxon>Pseudomonadati</taxon>
        <taxon>Pseudomonadota</taxon>
        <taxon>Gammaproteobacteria</taxon>
        <taxon>Enterobacterales</taxon>
        <taxon>Pectobacteriaceae</taxon>
        <taxon>Brenneria</taxon>
    </lineage>
</organism>
<dbReference type="Gene3D" id="3.40.190.10">
    <property type="entry name" value="Periplasmic binding protein-like II"/>
    <property type="match status" value="2"/>
</dbReference>
<evidence type="ECO:0000256" key="2">
    <source>
        <dbReference type="SAM" id="SignalP"/>
    </source>
</evidence>
<protein>
    <submittedName>
        <fullName evidence="4">Sulfonate ABC transporter substrate-binding protein</fullName>
    </submittedName>
</protein>
<dbReference type="InterPro" id="IPR001638">
    <property type="entry name" value="Solute-binding_3/MltF_N"/>
</dbReference>
<keyword evidence="2" id="KW-0732">Signal</keyword>
<feature type="chain" id="PRO_5015655937" evidence="2">
    <location>
        <begin position="32"/>
        <end position="331"/>
    </location>
</feature>
<evidence type="ECO:0000313" key="5">
    <source>
        <dbReference type="EMBL" id="QCR06337.1"/>
    </source>
</evidence>